<dbReference type="EMBL" id="SMKI01000182">
    <property type="protein sequence ID" value="TDC73793.1"/>
    <property type="molecule type" value="Genomic_DNA"/>
</dbReference>
<dbReference type="InterPro" id="IPR011009">
    <property type="entry name" value="Kinase-like_dom_sf"/>
</dbReference>
<organism evidence="2 3">
    <name type="scientific">Streptomyces hainanensis</name>
    <dbReference type="NCBI Taxonomy" id="402648"/>
    <lineage>
        <taxon>Bacteria</taxon>
        <taxon>Bacillati</taxon>
        <taxon>Actinomycetota</taxon>
        <taxon>Actinomycetes</taxon>
        <taxon>Kitasatosporales</taxon>
        <taxon>Streptomycetaceae</taxon>
        <taxon>Streptomyces</taxon>
    </lineage>
</organism>
<keyword evidence="3" id="KW-1185">Reference proteome</keyword>
<dbReference type="AlphaFoldDB" id="A0A4R4TFT4"/>
<dbReference type="SUPFAM" id="SSF56112">
    <property type="entry name" value="Protein kinase-like (PK-like)"/>
    <property type="match status" value="1"/>
</dbReference>
<evidence type="ECO:0000313" key="2">
    <source>
        <dbReference type="EMBL" id="TDC73793.1"/>
    </source>
</evidence>
<accession>A0A4R4TFT4</accession>
<dbReference type="Gene3D" id="3.90.1200.10">
    <property type="match status" value="1"/>
</dbReference>
<reference evidence="2 3" key="1">
    <citation type="submission" date="2019-03" db="EMBL/GenBank/DDBJ databases">
        <title>Draft genome sequences of novel Actinobacteria.</title>
        <authorList>
            <person name="Sahin N."/>
            <person name="Ay H."/>
            <person name="Saygin H."/>
        </authorList>
    </citation>
    <scope>NUCLEOTIDE SEQUENCE [LARGE SCALE GENOMIC DNA]</scope>
    <source>
        <strain evidence="2 3">DSM 41900</strain>
    </source>
</reference>
<protein>
    <submittedName>
        <fullName evidence="2">Trifolitoxin immunity protein</fullName>
    </submittedName>
</protein>
<proteinExistence type="predicted"/>
<feature type="domain" description="Aminoglycoside phosphotransferase" evidence="1">
    <location>
        <begin position="105"/>
        <end position="189"/>
    </location>
</feature>
<evidence type="ECO:0000313" key="3">
    <source>
        <dbReference type="Proteomes" id="UP000295345"/>
    </source>
</evidence>
<name>A0A4R4TFT4_9ACTN</name>
<dbReference type="InterPro" id="IPR002575">
    <property type="entry name" value="Aminoglycoside_PTrfase"/>
</dbReference>
<sequence>MRETPLSGGAVNEVTRVGATVRRRPPPSADFVHRLLDLLERRGWAGAPRFLGTDDAGRETLSWIEGTAGSDATWWRAACSDELLAATAELVREFHDLTAGTSLAAGHEVVCHNDLAPKNTVFTAPSAAAWRPVALIDWDLAAPGERIHDVAHLCWQYLDLGPDVADLPTAARQLRVVCDAYGPAADRARLLPAVLWWQDRCRRGIEEAADRGDPAMRRLRNQHVPARIREAHRWVSEHRAELEAALR</sequence>
<comment type="caution">
    <text evidence="2">The sequence shown here is derived from an EMBL/GenBank/DDBJ whole genome shotgun (WGS) entry which is preliminary data.</text>
</comment>
<dbReference type="OrthoDB" id="236897at2"/>
<gene>
    <name evidence="2" type="ORF">E1283_18070</name>
</gene>
<evidence type="ECO:0000259" key="1">
    <source>
        <dbReference type="Pfam" id="PF01636"/>
    </source>
</evidence>
<dbReference type="Pfam" id="PF01636">
    <property type="entry name" value="APH"/>
    <property type="match status" value="1"/>
</dbReference>
<dbReference type="Proteomes" id="UP000295345">
    <property type="component" value="Unassembled WGS sequence"/>
</dbReference>
<dbReference type="RefSeq" id="WP_132819105.1">
    <property type="nucleotide sequence ID" value="NZ_SMKI01000182.1"/>
</dbReference>